<dbReference type="InParanoid" id="G3PWW4"/>
<dbReference type="AlphaFoldDB" id="G3PWW4"/>
<organism evidence="1">
    <name type="scientific">Gasterosteus aculeatus</name>
    <name type="common">Three-spined stickleback</name>
    <dbReference type="NCBI Taxonomy" id="69293"/>
    <lineage>
        <taxon>Eukaryota</taxon>
        <taxon>Metazoa</taxon>
        <taxon>Chordata</taxon>
        <taxon>Craniata</taxon>
        <taxon>Vertebrata</taxon>
        <taxon>Euteleostomi</taxon>
        <taxon>Actinopterygii</taxon>
        <taxon>Neopterygii</taxon>
        <taxon>Teleostei</taxon>
        <taxon>Neoteleostei</taxon>
        <taxon>Acanthomorphata</taxon>
        <taxon>Eupercaria</taxon>
        <taxon>Perciformes</taxon>
        <taxon>Cottioidei</taxon>
        <taxon>Gasterosteales</taxon>
        <taxon>Gasterosteidae</taxon>
        <taxon>Gasterosteus</taxon>
    </lineage>
</organism>
<sequence>MCFESGHQRSIPTQCEDLIFVLDPPPSLAPVSTSPSKPAEEHGYLCCEKDRQTAPPVGNLTRTFKPVNYCESPESRRSRPTPFFFCVCSSFQMTAPGSRGSYFSLRPYRGLRLSP</sequence>
<dbReference type="Ensembl" id="ENSGACT00000022145.1">
    <property type="protein sequence ID" value="ENSGACP00000022103.1"/>
    <property type="gene ID" value="ENSGACG00000016744.1"/>
</dbReference>
<name>G3PWW4_GASAC</name>
<dbReference type="Bgee" id="ENSGACG00000016744">
    <property type="expression patterns" value="Expressed in intestinal epithelial cell and 1 other cell type or tissue"/>
</dbReference>
<accession>G3PWW4</accession>
<protein>
    <submittedName>
        <fullName evidence="1">Uncharacterized protein</fullName>
    </submittedName>
</protein>
<reference evidence="1" key="1">
    <citation type="submission" date="2006-01" db="EMBL/GenBank/DDBJ databases">
        <authorList>
            <person name="Lindblad-Toh K."/>
            <person name="Mauceli E."/>
            <person name="Grabherr M."/>
            <person name="Chang J.L."/>
            <person name="Lander E.S."/>
        </authorList>
    </citation>
    <scope>NUCLEOTIDE SEQUENCE [LARGE SCALE GENOMIC DNA]</scope>
</reference>
<proteinExistence type="predicted"/>
<evidence type="ECO:0000313" key="1">
    <source>
        <dbReference type="Ensembl" id="ENSGACP00000022103.1"/>
    </source>
</evidence>
<reference evidence="1" key="2">
    <citation type="submission" date="2024-04" db="UniProtKB">
        <authorList>
            <consortium name="Ensembl"/>
        </authorList>
    </citation>
    <scope>IDENTIFICATION</scope>
</reference>